<feature type="coiled-coil region" evidence="1">
    <location>
        <begin position="22"/>
        <end position="56"/>
    </location>
</feature>
<feature type="coiled-coil region" evidence="1">
    <location>
        <begin position="94"/>
        <end position="139"/>
    </location>
</feature>
<evidence type="ECO:0000313" key="4">
    <source>
        <dbReference type="Proteomes" id="UP000587070"/>
    </source>
</evidence>
<dbReference type="OrthoDB" id="248155at2"/>
<organism evidence="3 4">
    <name type="scientific">Rhodocyclus tenuis</name>
    <name type="common">Rhodospirillum tenue</name>
    <dbReference type="NCBI Taxonomy" id="1066"/>
    <lineage>
        <taxon>Bacteria</taxon>
        <taxon>Pseudomonadati</taxon>
        <taxon>Pseudomonadota</taxon>
        <taxon>Betaproteobacteria</taxon>
        <taxon>Rhodocyclales</taxon>
        <taxon>Rhodocyclaceae</taxon>
        <taxon>Rhodocyclus</taxon>
    </lineage>
</organism>
<evidence type="ECO:0000256" key="1">
    <source>
        <dbReference type="SAM" id="Coils"/>
    </source>
</evidence>
<keyword evidence="4" id="KW-1185">Reference proteome</keyword>
<dbReference type="RefSeq" id="WP_153116552.1">
    <property type="nucleotide sequence ID" value="NZ_JACIGE010000006.1"/>
</dbReference>
<keyword evidence="2" id="KW-0812">Transmembrane</keyword>
<dbReference type="EMBL" id="JACIGE010000006">
    <property type="protein sequence ID" value="MBB4247579.1"/>
    <property type="molecule type" value="Genomic_DNA"/>
</dbReference>
<proteinExistence type="predicted"/>
<keyword evidence="1" id="KW-0175">Coiled coil</keyword>
<gene>
    <name evidence="3" type="ORF">GGD90_001953</name>
</gene>
<keyword evidence="2" id="KW-0472">Membrane</keyword>
<name>A0A840GHB9_RHOTE</name>
<keyword evidence="2" id="KW-1133">Transmembrane helix</keyword>
<sequence>MQEGMDESRQKERFTSKAFQQFEARERELLEYRELIQKQEKQLDEYRTRLKHEQMAREQELQKELESREKYFADRERKLFARQKEIEHHLMKRQEEAEALRTKLEHELSSREAQLQDALQQLNLEKERYTEESRKKIERTSKDYVSDTLSALDKKEVQFHLISKIWSAIGAVSLAGGLGFFGYVTISSFASIPNPITWEFITFSIFKGLIALALFAALAKYAFLFSNSYMREALKNADRRHAINFGKFYLESYGAAAEWTQIKEAFENWNIIGTNAFSTPDESQLDVTALEKVANTIEKIRKSLPASKSETSA</sequence>
<feature type="transmembrane region" description="Helical" evidence="2">
    <location>
        <begin position="198"/>
        <end position="223"/>
    </location>
</feature>
<reference evidence="3 4" key="1">
    <citation type="submission" date="2020-08" db="EMBL/GenBank/DDBJ databases">
        <title>Genome sequencing of Purple Non-Sulfur Bacteria from various extreme environments.</title>
        <authorList>
            <person name="Mayer M."/>
        </authorList>
    </citation>
    <scope>NUCLEOTIDE SEQUENCE [LARGE SCALE GENOMIC DNA]</scope>
    <source>
        <strain evidence="3 4">2761</strain>
    </source>
</reference>
<dbReference type="Proteomes" id="UP000587070">
    <property type="component" value="Unassembled WGS sequence"/>
</dbReference>
<evidence type="ECO:0000256" key="2">
    <source>
        <dbReference type="SAM" id="Phobius"/>
    </source>
</evidence>
<evidence type="ECO:0000313" key="3">
    <source>
        <dbReference type="EMBL" id="MBB4247579.1"/>
    </source>
</evidence>
<accession>A0A840GHB9</accession>
<comment type="caution">
    <text evidence="3">The sequence shown here is derived from an EMBL/GenBank/DDBJ whole genome shotgun (WGS) entry which is preliminary data.</text>
</comment>
<feature type="transmembrane region" description="Helical" evidence="2">
    <location>
        <begin position="165"/>
        <end position="186"/>
    </location>
</feature>
<dbReference type="AlphaFoldDB" id="A0A840GHB9"/>
<protein>
    <submittedName>
        <fullName evidence="3">ElaB/YqjD/DUF883 family membrane-anchored ribosome-binding protein</fullName>
    </submittedName>
</protein>